<evidence type="ECO:0000259" key="2">
    <source>
        <dbReference type="Pfam" id="PF11845"/>
    </source>
</evidence>
<evidence type="ECO:0000256" key="1">
    <source>
        <dbReference type="SAM" id="SignalP"/>
    </source>
</evidence>
<dbReference type="Proteomes" id="UP000736384">
    <property type="component" value="Unassembled WGS sequence"/>
</dbReference>
<proteinExistence type="predicted"/>
<keyword evidence="1" id="KW-0732">Signal</keyword>
<feature type="signal peptide" evidence="1">
    <location>
        <begin position="1"/>
        <end position="22"/>
    </location>
</feature>
<reference evidence="3" key="1">
    <citation type="submission" date="2020-03" db="EMBL/GenBank/DDBJ databases">
        <title>Genome assembly of Azotobacter chroococcum W5.</title>
        <authorList>
            <person name="Kannepalli A."/>
        </authorList>
    </citation>
    <scope>NUCLEOTIDE SEQUENCE</scope>
    <source>
        <strain evidence="3">W5</strain>
    </source>
</reference>
<sequence length="188" mass="20203">MEVAMRFPVTLTLLLASGLALAEPQGLEAEARALIPPFARALQDTVRQALADGGPQNAVQACQSLAPTIAEQHSREPWRVGRTALKVRNPANRPDAWERQVLERFAVAAAAGQPVAGLSHGEVVDGEYRYMQAIPTGEPCLACHGKNIDKALLATLDARYPQDQARGFALGELRGAFTLRRSLDGMAP</sequence>
<evidence type="ECO:0000313" key="3">
    <source>
        <dbReference type="EMBL" id="NHN79252.1"/>
    </source>
</evidence>
<evidence type="ECO:0000313" key="4">
    <source>
        <dbReference type="Proteomes" id="UP000736384"/>
    </source>
</evidence>
<organism evidence="3 4">
    <name type="scientific">Azotobacter chroococcum</name>
    <dbReference type="NCBI Taxonomy" id="353"/>
    <lineage>
        <taxon>Bacteria</taxon>
        <taxon>Pseudomonadati</taxon>
        <taxon>Pseudomonadota</taxon>
        <taxon>Gammaproteobacteria</taxon>
        <taxon>Pseudomonadales</taxon>
        <taxon>Pseudomonadaceae</taxon>
        <taxon>Azotobacter</taxon>
    </lineage>
</organism>
<accession>A0AA44C9N4</accession>
<dbReference type="Pfam" id="PF11845">
    <property type="entry name" value="Tll0287-like"/>
    <property type="match status" value="1"/>
</dbReference>
<comment type="caution">
    <text evidence="3">The sequence shown here is derived from an EMBL/GenBank/DDBJ whole genome shotgun (WGS) entry which is preliminary data.</text>
</comment>
<protein>
    <submittedName>
        <fullName evidence="3">DUF3365 domain-containing protein</fullName>
    </submittedName>
</protein>
<gene>
    <name evidence="3" type="ORF">HA520_18525</name>
</gene>
<dbReference type="EMBL" id="JAAPAP010000017">
    <property type="protein sequence ID" value="NHN79252.1"/>
    <property type="molecule type" value="Genomic_DNA"/>
</dbReference>
<dbReference type="AlphaFoldDB" id="A0AA44C9N4"/>
<dbReference type="InterPro" id="IPR021796">
    <property type="entry name" value="Tll0287-like_dom"/>
</dbReference>
<name>A0AA44C9N4_9GAMM</name>
<feature type="domain" description="Tll0287-like" evidence="2">
    <location>
        <begin position="43"/>
        <end position="179"/>
    </location>
</feature>
<feature type="chain" id="PRO_5041372294" evidence="1">
    <location>
        <begin position="23"/>
        <end position="188"/>
    </location>
</feature>